<organism evidence="1 2">
    <name type="scientific">Lindgomyces ingoldianus</name>
    <dbReference type="NCBI Taxonomy" id="673940"/>
    <lineage>
        <taxon>Eukaryota</taxon>
        <taxon>Fungi</taxon>
        <taxon>Dikarya</taxon>
        <taxon>Ascomycota</taxon>
        <taxon>Pezizomycotina</taxon>
        <taxon>Dothideomycetes</taxon>
        <taxon>Pleosporomycetidae</taxon>
        <taxon>Pleosporales</taxon>
        <taxon>Lindgomycetaceae</taxon>
        <taxon>Lindgomyces</taxon>
    </lineage>
</organism>
<evidence type="ECO:0000313" key="1">
    <source>
        <dbReference type="EMBL" id="KAF2468983.1"/>
    </source>
</evidence>
<proteinExistence type="predicted"/>
<protein>
    <submittedName>
        <fullName evidence="1">Cytochrome P450</fullName>
    </submittedName>
</protein>
<keyword evidence="2" id="KW-1185">Reference proteome</keyword>
<dbReference type="Proteomes" id="UP000799755">
    <property type="component" value="Unassembled WGS sequence"/>
</dbReference>
<name>A0ACB6QQY4_9PLEO</name>
<accession>A0ACB6QQY4</accession>
<dbReference type="EMBL" id="MU003514">
    <property type="protein sequence ID" value="KAF2468983.1"/>
    <property type="molecule type" value="Genomic_DNA"/>
</dbReference>
<reference evidence="1" key="1">
    <citation type="journal article" date="2020" name="Stud. Mycol.">
        <title>101 Dothideomycetes genomes: a test case for predicting lifestyles and emergence of pathogens.</title>
        <authorList>
            <person name="Haridas S."/>
            <person name="Albert R."/>
            <person name="Binder M."/>
            <person name="Bloem J."/>
            <person name="Labutti K."/>
            <person name="Salamov A."/>
            <person name="Andreopoulos B."/>
            <person name="Baker S."/>
            <person name="Barry K."/>
            <person name="Bills G."/>
            <person name="Bluhm B."/>
            <person name="Cannon C."/>
            <person name="Castanera R."/>
            <person name="Culley D."/>
            <person name="Daum C."/>
            <person name="Ezra D."/>
            <person name="Gonzalez J."/>
            <person name="Henrissat B."/>
            <person name="Kuo A."/>
            <person name="Liang C."/>
            <person name="Lipzen A."/>
            <person name="Lutzoni F."/>
            <person name="Magnuson J."/>
            <person name="Mondo S."/>
            <person name="Nolan M."/>
            <person name="Ohm R."/>
            <person name="Pangilinan J."/>
            <person name="Park H.-J."/>
            <person name="Ramirez L."/>
            <person name="Alfaro M."/>
            <person name="Sun H."/>
            <person name="Tritt A."/>
            <person name="Yoshinaga Y."/>
            <person name="Zwiers L.-H."/>
            <person name="Turgeon B."/>
            <person name="Goodwin S."/>
            <person name="Spatafora J."/>
            <person name="Crous P."/>
            <person name="Grigoriev I."/>
        </authorList>
    </citation>
    <scope>NUCLEOTIDE SEQUENCE</scope>
    <source>
        <strain evidence="1">ATCC 200398</strain>
    </source>
</reference>
<gene>
    <name evidence="1" type="ORF">BDR25DRAFT_290009</name>
</gene>
<evidence type="ECO:0000313" key="2">
    <source>
        <dbReference type="Proteomes" id="UP000799755"/>
    </source>
</evidence>
<sequence length="521" mass="58615">MVSTANTNITDTVLRLLGATFVYCVSKALYQVLFHPLSSVPGDWYAVCTSLYEFWWNCPKSGRYFFKVEEMHRKYGPIVRINPWEVHINDPAFWDILYSNSRMEKDPIYYGGFGINGAAVATVSPDLHRIRRGAYAQFFSKAHVGKLEPRVLSRVKQLCTRIEQHMANDKAIDIQNAYRCLATDIITDYAAPKTRNFLDSSDFAAVFNRVLRDTAGIINWNRHIPIIYPLITSIPRGVIAFLDPQGQSLAIIDNQNDLLSQARAVVEQKEQTKETPTVLNAIYTSTTLPAEQKSFTRIWEECVTIIGAGTETTGNTLSVLTYYVIANPSIQYKLKKELEMAAADSGTPPDGLLTIRTLEPLPYLKATMKEALRVSSSVVGRLPRRNPTAAMIYTAPSGKTYTLPPNTVVSMSIRDMHFNESIFPEPKAFNPDRWIDASPAELAQMERGFVPFGKGVRQCVGLDLAKQEILLVAGNLFWKYHLELFDTTERDVSTEHDFFSPFAPADSKGVRVKVCSSDRRI</sequence>
<comment type="caution">
    <text evidence="1">The sequence shown here is derived from an EMBL/GenBank/DDBJ whole genome shotgun (WGS) entry which is preliminary data.</text>
</comment>